<protein>
    <submittedName>
        <fullName evidence="2">Uncharacterized protein</fullName>
    </submittedName>
</protein>
<evidence type="ECO:0000313" key="2">
    <source>
        <dbReference type="EMBL" id="AYV75521.1"/>
    </source>
</evidence>
<feature type="compositionally biased region" description="Basic and acidic residues" evidence="1">
    <location>
        <begin position="1"/>
        <end position="14"/>
    </location>
</feature>
<name>A0A3G4ZNG9_9VIRU</name>
<organism evidence="2">
    <name type="scientific">Terrestrivirus sp</name>
    <dbReference type="NCBI Taxonomy" id="2487775"/>
    <lineage>
        <taxon>Viruses</taxon>
        <taxon>Varidnaviria</taxon>
        <taxon>Bamfordvirae</taxon>
        <taxon>Nucleocytoviricota</taxon>
        <taxon>Megaviricetes</taxon>
        <taxon>Imitervirales</taxon>
        <taxon>Mimiviridae</taxon>
        <taxon>Klosneuvirinae</taxon>
    </lineage>
</organism>
<sequence length="38" mass="4691">MDQRVEKMITEHKSSIQHKPLTREQMDDKIKQLINERR</sequence>
<feature type="region of interest" description="Disordered" evidence="1">
    <location>
        <begin position="1"/>
        <end position="38"/>
    </location>
</feature>
<accession>A0A3G4ZNG9</accession>
<reference evidence="2" key="1">
    <citation type="submission" date="2018-10" db="EMBL/GenBank/DDBJ databases">
        <title>Hidden diversity of soil giant viruses.</title>
        <authorList>
            <person name="Schulz F."/>
            <person name="Alteio L."/>
            <person name="Goudeau D."/>
            <person name="Ryan E.M."/>
            <person name="Malmstrom R.R."/>
            <person name="Blanchard J."/>
            <person name="Woyke T."/>
        </authorList>
    </citation>
    <scope>NUCLEOTIDE SEQUENCE</scope>
    <source>
        <strain evidence="2">TEV1</strain>
    </source>
</reference>
<proteinExistence type="predicted"/>
<dbReference type="EMBL" id="MK071980">
    <property type="protein sequence ID" value="AYV75521.1"/>
    <property type="molecule type" value="Genomic_DNA"/>
</dbReference>
<gene>
    <name evidence="2" type="ORF">Terrestrivirus2_29</name>
</gene>
<feature type="compositionally biased region" description="Basic and acidic residues" evidence="1">
    <location>
        <begin position="21"/>
        <end position="38"/>
    </location>
</feature>
<evidence type="ECO:0000256" key="1">
    <source>
        <dbReference type="SAM" id="MobiDB-lite"/>
    </source>
</evidence>